<keyword evidence="2" id="KW-1185">Reference proteome</keyword>
<organism evidence="1 2">
    <name type="scientific">Lepidopterella palustris CBS 459.81</name>
    <dbReference type="NCBI Taxonomy" id="1314670"/>
    <lineage>
        <taxon>Eukaryota</taxon>
        <taxon>Fungi</taxon>
        <taxon>Dikarya</taxon>
        <taxon>Ascomycota</taxon>
        <taxon>Pezizomycotina</taxon>
        <taxon>Dothideomycetes</taxon>
        <taxon>Pleosporomycetidae</taxon>
        <taxon>Mytilinidiales</taxon>
        <taxon>Argynnaceae</taxon>
        <taxon>Lepidopterella</taxon>
    </lineage>
</organism>
<dbReference type="EMBL" id="KV744970">
    <property type="protein sequence ID" value="OCK80219.1"/>
    <property type="molecule type" value="Genomic_DNA"/>
</dbReference>
<accession>A0A8E2JF35</accession>
<name>A0A8E2JF35_9PEZI</name>
<protein>
    <submittedName>
        <fullName evidence="1">Uncharacterized protein</fullName>
    </submittedName>
</protein>
<gene>
    <name evidence="1" type="ORF">K432DRAFT_382447</name>
</gene>
<dbReference type="Proteomes" id="UP000250266">
    <property type="component" value="Unassembled WGS sequence"/>
</dbReference>
<dbReference type="AlphaFoldDB" id="A0A8E2JF35"/>
<sequence>MKRSARQRYAADSAWYTSASAADPRNDTQLAIGLGVTAERLDAIKHVVELVAVEDGLLHISFRGRLNGSVREKAVQKVIRQVVECEKAPEPWVHKAMQNLLARAQSNMRRKTKTPGRSGINYAQRTGGEHAAAANMRGLPVYGHVQGCGCSLELLTILLRRRQPDGTNSVLCMDVASSLASLSNAPQGLRSVEYQQLVRMYTEAGVDCDLEWIWAANIEAMPIRNDGALRAALSQAFHGGAGEVVFTAIRKDAPSPAPIIVPGGP</sequence>
<evidence type="ECO:0000313" key="2">
    <source>
        <dbReference type="Proteomes" id="UP000250266"/>
    </source>
</evidence>
<proteinExistence type="predicted"/>
<reference evidence="1 2" key="1">
    <citation type="journal article" date="2016" name="Nat. Commun.">
        <title>Ectomycorrhizal ecology is imprinted in the genome of the dominant symbiotic fungus Cenococcum geophilum.</title>
        <authorList>
            <consortium name="DOE Joint Genome Institute"/>
            <person name="Peter M."/>
            <person name="Kohler A."/>
            <person name="Ohm R.A."/>
            <person name="Kuo A."/>
            <person name="Krutzmann J."/>
            <person name="Morin E."/>
            <person name="Arend M."/>
            <person name="Barry K.W."/>
            <person name="Binder M."/>
            <person name="Choi C."/>
            <person name="Clum A."/>
            <person name="Copeland A."/>
            <person name="Grisel N."/>
            <person name="Haridas S."/>
            <person name="Kipfer T."/>
            <person name="LaButti K."/>
            <person name="Lindquist E."/>
            <person name="Lipzen A."/>
            <person name="Maire R."/>
            <person name="Meier B."/>
            <person name="Mihaltcheva S."/>
            <person name="Molinier V."/>
            <person name="Murat C."/>
            <person name="Poggeler S."/>
            <person name="Quandt C.A."/>
            <person name="Sperisen C."/>
            <person name="Tritt A."/>
            <person name="Tisserant E."/>
            <person name="Crous P.W."/>
            <person name="Henrissat B."/>
            <person name="Nehls U."/>
            <person name="Egli S."/>
            <person name="Spatafora J.W."/>
            <person name="Grigoriev I.V."/>
            <person name="Martin F.M."/>
        </authorList>
    </citation>
    <scope>NUCLEOTIDE SEQUENCE [LARGE SCALE GENOMIC DNA]</scope>
    <source>
        <strain evidence="1 2">CBS 459.81</strain>
    </source>
</reference>
<evidence type="ECO:0000313" key="1">
    <source>
        <dbReference type="EMBL" id="OCK80219.1"/>
    </source>
</evidence>